<evidence type="ECO:0000256" key="7">
    <source>
        <dbReference type="ARBA" id="ARBA00040991"/>
    </source>
</evidence>
<keyword evidence="9" id="KW-0472">Membrane</keyword>
<name>A0AAI9ZSG5_9PEZI</name>
<keyword evidence="9" id="KW-0812">Transmembrane</keyword>
<dbReference type="GO" id="GO:0008654">
    <property type="term" value="P:phospholipid biosynthetic process"/>
    <property type="evidence" value="ECO:0007669"/>
    <property type="project" value="UniProtKB-KW"/>
</dbReference>
<reference evidence="11" key="1">
    <citation type="submission" date="2021-06" db="EMBL/GenBank/DDBJ databases">
        <title>Comparative genomics, transcriptomics and evolutionary studies reveal genomic signatures of adaptation to plant cell wall in hemibiotrophic fungi.</title>
        <authorList>
            <consortium name="DOE Joint Genome Institute"/>
            <person name="Baroncelli R."/>
            <person name="Diaz J.F."/>
            <person name="Benocci T."/>
            <person name="Peng M."/>
            <person name="Battaglia E."/>
            <person name="Haridas S."/>
            <person name="Andreopoulos W."/>
            <person name="Labutti K."/>
            <person name="Pangilinan J."/>
            <person name="Floch G.L."/>
            <person name="Makela M.R."/>
            <person name="Henrissat B."/>
            <person name="Grigoriev I.V."/>
            <person name="Crouch J.A."/>
            <person name="De Vries R.P."/>
            <person name="Sukno S.A."/>
            <person name="Thon M.R."/>
        </authorList>
    </citation>
    <scope>NUCLEOTIDE SEQUENCE</scope>
    <source>
        <strain evidence="11">CBS 102054</strain>
    </source>
</reference>
<dbReference type="InterPro" id="IPR007751">
    <property type="entry name" value="DUF676_lipase-like"/>
</dbReference>
<gene>
    <name evidence="11" type="ORF">BDP81DRAFT_373715</name>
</gene>
<protein>
    <recommendedName>
        <fullName evidence="7">Protein SERAC1</fullName>
    </recommendedName>
    <alternativeName>
        <fullName evidence="8">Serine active site-containing protein 1</fullName>
    </alternativeName>
</protein>
<dbReference type="InterPro" id="IPR055496">
    <property type="entry name" value="DUF7068"/>
</dbReference>
<proteinExistence type="inferred from homology"/>
<keyword evidence="4" id="KW-0443">Lipid metabolism</keyword>
<evidence type="ECO:0000313" key="12">
    <source>
        <dbReference type="Proteomes" id="UP001243989"/>
    </source>
</evidence>
<dbReference type="SUPFAM" id="SSF52540">
    <property type="entry name" value="P-loop containing nucleoside triphosphate hydrolases"/>
    <property type="match status" value="1"/>
</dbReference>
<feature type="domain" description="NACHT" evidence="10">
    <location>
        <begin position="405"/>
        <end position="533"/>
    </location>
</feature>
<dbReference type="EMBL" id="JAHMHQ010000009">
    <property type="protein sequence ID" value="KAK1637273.1"/>
    <property type="molecule type" value="Genomic_DNA"/>
</dbReference>
<comment type="subcellular location">
    <subcellularLocation>
        <location evidence="1">Membrane</location>
        <topology evidence="1">Single-pass membrane protein</topology>
    </subcellularLocation>
</comment>
<dbReference type="InterPro" id="IPR027417">
    <property type="entry name" value="P-loop_NTPase"/>
</dbReference>
<dbReference type="InterPro" id="IPR029058">
    <property type="entry name" value="AB_hydrolase_fold"/>
</dbReference>
<dbReference type="GeneID" id="85471541"/>
<dbReference type="GO" id="GO:0016020">
    <property type="term" value="C:membrane"/>
    <property type="evidence" value="ECO:0007669"/>
    <property type="project" value="UniProtKB-SubCell"/>
</dbReference>
<dbReference type="Proteomes" id="UP001243989">
    <property type="component" value="Unassembled WGS sequence"/>
</dbReference>
<evidence type="ECO:0000256" key="1">
    <source>
        <dbReference type="ARBA" id="ARBA00004167"/>
    </source>
</evidence>
<evidence type="ECO:0000313" key="11">
    <source>
        <dbReference type="EMBL" id="KAK1637273.1"/>
    </source>
</evidence>
<dbReference type="SUPFAM" id="SSF53474">
    <property type="entry name" value="alpha/beta-Hydrolases"/>
    <property type="match status" value="1"/>
</dbReference>
<accession>A0AAI9ZSG5</accession>
<keyword evidence="5" id="KW-1208">Phospholipid metabolism</keyword>
<dbReference type="Pfam" id="PF13646">
    <property type="entry name" value="HEAT_2"/>
    <property type="match status" value="1"/>
</dbReference>
<keyword evidence="9" id="KW-1133">Transmembrane helix</keyword>
<evidence type="ECO:0000256" key="6">
    <source>
        <dbReference type="ARBA" id="ARBA00038024"/>
    </source>
</evidence>
<keyword evidence="12" id="KW-1185">Reference proteome</keyword>
<dbReference type="InterPro" id="IPR016024">
    <property type="entry name" value="ARM-type_fold"/>
</dbReference>
<organism evidence="11 12">
    <name type="scientific">Colletotrichum phormii</name>
    <dbReference type="NCBI Taxonomy" id="359342"/>
    <lineage>
        <taxon>Eukaryota</taxon>
        <taxon>Fungi</taxon>
        <taxon>Dikarya</taxon>
        <taxon>Ascomycota</taxon>
        <taxon>Pezizomycotina</taxon>
        <taxon>Sordariomycetes</taxon>
        <taxon>Hypocreomycetidae</taxon>
        <taxon>Glomerellales</taxon>
        <taxon>Glomerellaceae</taxon>
        <taxon>Colletotrichum</taxon>
        <taxon>Colletotrichum acutatum species complex</taxon>
    </lineage>
</organism>
<evidence type="ECO:0000256" key="8">
    <source>
        <dbReference type="ARBA" id="ARBA00041701"/>
    </source>
</evidence>
<evidence type="ECO:0000256" key="9">
    <source>
        <dbReference type="SAM" id="Phobius"/>
    </source>
</evidence>
<sequence>MTSFTYGTSSLWAVGIATIAALLLTAYPFIVRLQPDRRNARADGLDIIYDPSENKPTGNLQFEIVAVHGLGAHPDHTWEGKKDQAKVHLLRNLLPEAFPTARILSFSYNSDWLVDAPEKTAQQVGYRLAEILAKHRAGALRLPIIFIGHSFGGIVIKEALCASYSSPNTLADTCGIIFLGTPHQGSSLSAAGALLSKLTGFLGSNTALLLSLRGNHNRLSDLEDRFRYVLSNEKIASFYETKPTYYLGLAVGCIVDRESARGFSRSPVGIDTNHSGLNKFSHPKDPGFQVLKAAIEEFRAKPLIKQADDFLFEKHYNSEKLKIQRLSGEELLMDQCYINLSIVEQVQKKTPSQDELETKASAPRSSPFSLLARLKVETSAEHSQVQLKDIFSQRKRSDGIEISPRRILIRGRAGVGKTTLCKKMVHDFVRSGMWRDLFDRVLWVPLRNLKERPAPGYNLESLFFDEFFRPRGNRSGELFAEETRKALKDDRTLFILDGWDEVDRIANAGSNMSCFLRELLHQPNIIITSRPSASVPIPDQQPIHLELETIGFNPTQVDEYIEVTHVKTDTRKVDEIKTFLQSHELIRSLVRIPIQLDALCYCWNDFKGNRGNSPETITTLYEAIQTSLWKKDIWRLEKKHEGERIEAIDLKNAGQLSVERHVKAEASFLEHLAFAGLVADKLEFESEYRDMINEYATSSSSDLMLDKTLPCLSFLRSSDPSVQPIHQSYHFIHLTFQEYFAARHFVQHWNHRQPFKQHLSGQQSGRDITPVEFFKRHKYDTQYNVMWRFVAGLLDKEKNASNFFEEIEKEPIDLLGPTHQRLIMYCLNEALELPTGLRDQRGKRLLQWVLFERDFTGSSTFISEPEIPEQVLNSALSASGDKTRFLDALRRSQRYLSDSTLSNTTTAALIGLLKDEDSNVRYFAAKALGNQSTLSNTTIAALIGLLKDEDSNVRSSVARALGKQSTLSDSILDAIGIPIQVKAQTNSGIPIFRRSRDIELLYESLLQRSFNEHFSLYIDRDIFILNQAPGLRMATLEDQSLFQMAVKQGRKHLEKSNFYSLWSKPDEQDSR</sequence>
<evidence type="ECO:0000256" key="4">
    <source>
        <dbReference type="ARBA" id="ARBA00023209"/>
    </source>
</evidence>
<evidence type="ECO:0000256" key="5">
    <source>
        <dbReference type="ARBA" id="ARBA00023264"/>
    </source>
</evidence>
<evidence type="ECO:0000256" key="3">
    <source>
        <dbReference type="ARBA" id="ARBA00022516"/>
    </source>
</evidence>
<dbReference type="Gene3D" id="3.40.50.1820">
    <property type="entry name" value="alpha/beta hydrolase"/>
    <property type="match status" value="1"/>
</dbReference>
<keyword evidence="4" id="KW-0594">Phospholipid biosynthesis</keyword>
<dbReference type="PANTHER" id="PTHR48182">
    <property type="entry name" value="PROTEIN SERAC1"/>
    <property type="match status" value="1"/>
</dbReference>
<comment type="similarity">
    <text evidence="2">Belongs to the putative lipase ROG1 family.</text>
</comment>
<dbReference type="InterPro" id="IPR052374">
    <property type="entry name" value="SERAC1"/>
</dbReference>
<evidence type="ECO:0000256" key="2">
    <source>
        <dbReference type="ARBA" id="ARBA00007920"/>
    </source>
</evidence>
<dbReference type="InterPro" id="IPR011989">
    <property type="entry name" value="ARM-like"/>
</dbReference>
<dbReference type="InterPro" id="IPR007111">
    <property type="entry name" value="NACHT_NTPase"/>
</dbReference>
<evidence type="ECO:0000259" key="10">
    <source>
        <dbReference type="PROSITE" id="PS50837"/>
    </source>
</evidence>
<dbReference type="Pfam" id="PF05057">
    <property type="entry name" value="DUF676"/>
    <property type="match status" value="1"/>
</dbReference>
<dbReference type="AlphaFoldDB" id="A0AAI9ZSG5"/>
<dbReference type="Gene3D" id="3.40.50.300">
    <property type="entry name" value="P-loop containing nucleotide triphosphate hydrolases"/>
    <property type="match status" value="1"/>
</dbReference>
<comment type="caution">
    <text evidence="11">The sequence shown here is derived from an EMBL/GenBank/DDBJ whole genome shotgun (WGS) entry which is preliminary data.</text>
</comment>
<feature type="transmembrane region" description="Helical" evidence="9">
    <location>
        <begin position="12"/>
        <end position="31"/>
    </location>
</feature>
<dbReference type="PROSITE" id="PS50837">
    <property type="entry name" value="NACHT"/>
    <property type="match status" value="1"/>
</dbReference>
<dbReference type="Pfam" id="PF05729">
    <property type="entry name" value="NACHT"/>
    <property type="match status" value="1"/>
</dbReference>
<dbReference type="Gene3D" id="1.25.10.10">
    <property type="entry name" value="Leucine-rich Repeat Variant"/>
    <property type="match status" value="1"/>
</dbReference>
<dbReference type="PANTHER" id="PTHR48182:SF3">
    <property type="entry name" value="DUF676 DOMAIN-CONTAINING PROTEIN"/>
    <property type="match status" value="1"/>
</dbReference>
<dbReference type="RefSeq" id="XP_060445880.1">
    <property type="nucleotide sequence ID" value="XM_060586679.1"/>
</dbReference>
<comment type="similarity">
    <text evidence="6">Belongs to the SERAC1 family.</text>
</comment>
<dbReference type="Pfam" id="PF23238">
    <property type="entry name" value="DUF7068"/>
    <property type="match status" value="1"/>
</dbReference>
<keyword evidence="3" id="KW-0444">Lipid biosynthesis</keyword>
<dbReference type="SUPFAM" id="SSF48371">
    <property type="entry name" value="ARM repeat"/>
    <property type="match status" value="1"/>
</dbReference>